<accession>A0AAX6G6P9</accession>
<keyword evidence="9" id="KW-0812">Transmembrane</keyword>
<dbReference type="SUPFAM" id="SSF50370">
    <property type="entry name" value="Ricin B-like lectins"/>
    <property type="match status" value="2"/>
</dbReference>
<evidence type="ECO:0000256" key="5">
    <source>
        <dbReference type="ARBA" id="ARBA00023157"/>
    </source>
</evidence>
<evidence type="ECO:0000313" key="12">
    <source>
        <dbReference type="Proteomes" id="UP001140949"/>
    </source>
</evidence>
<comment type="caution">
    <text evidence="11">The sequence shown here is derived from an EMBL/GenBank/DDBJ whole genome shotgun (WGS) entry which is preliminary data.</text>
</comment>
<evidence type="ECO:0000313" key="11">
    <source>
        <dbReference type="EMBL" id="KAJ6824018.1"/>
    </source>
</evidence>
<dbReference type="Pfam" id="PF00652">
    <property type="entry name" value="Ricin_B_lectin"/>
    <property type="match status" value="2"/>
</dbReference>
<keyword evidence="9" id="KW-0472">Membrane</keyword>
<dbReference type="CDD" id="cd23444">
    <property type="entry name" value="beta-trefoil_Ricin_RIPs_II_rpt2"/>
    <property type="match status" value="1"/>
</dbReference>
<evidence type="ECO:0000256" key="3">
    <source>
        <dbReference type="ARBA" id="ARBA00022801"/>
    </source>
</evidence>
<dbReference type="PRINTS" id="PR00396">
    <property type="entry name" value="SHIGARICIN"/>
</dbReference>
<sequence length="610" mass="67880">MCVILDKEEDNKLRGEQIKFAEKMKMKVWMVLTTIWVSWAAIVGPVAWVCSSSLSMTGGGRNNLSYDRVEFHVTDCTRKSYSAFIESLRTHLTGGTNVYDIPLMRAPDPSGSQELLLVRIFDWDNLPITLVVNLTNAYVIAYQARNRYYLLHDTPDNPQLYGSNPHRLSFIGSYGALQNVAGENRENINLGITELAQAIYTLFYWTPYASVESSVARSLIVLIQMVSEAARFRTIEQRVRRNIIQGDRYESFRPGAGMLNLETSWQSLSNAVQESNQGVFTTPVRLQTTDHDTIDIEDADTARTICGLALLLFSCGPRRQSQALFLSPRDFSALSASLDLNVRSMLDIVNDDTCVLSEPTVHISGRDGYCMDVKGGHYNDGDPIILWPCGNQVNQLWTFKTDGTIQSKGKCLTAYGYSAGTYVMIYDCSSAATEATRWTLYNGTLVNRPSGLAIGAESGNSGTTLTMQINVNASKQGWHASNDTRPFLTPIAGLDDLCMQRNGEEDVGLAACDDNNSNQKWYLYPDGSIRPLTNPSYCITCQSHDEGSKIMLLSCNFGGASQRWMFTSQGTIYNLHDGFVMDVKGSDPSLQLIIIWHSTGKPNQIWFTSF</sequence>
<dbReference type="Gene3D" id="3.40.420.10">
    <property type="entry name" value="Ricin (A subunit), domain 1"/>
    <property type="match status" value="1"/>
</dbReference>
<feature type="domain" description="Ricin B lectin" evidence="10">
    <location>
        <begin position="358"/>
        <end position="481"/>
    </location>
</feature>
<comment type="catalytic activity">
    <reaction evidence="1 8">
        <text>Endohydrolysis of the N-glycosidic bond at one specific adenosine on the 28S rRNA.</text>
        <dbReference type="EC" id="3.2.2.22"/>
    </reaction>
</comment>
<dbReference type="PROSITE" id="PS50231">
    <property type="entry name" value="RICIN_B_LECTIN"/>
    <property type="match status" value="2"/>
</dbReference>
<dbReference type="InterPro" id="IPR000772">
    <property type="entry name" value="Ricin_B_lectin"/>
</dbReference>
<comment type="subunit">
    <text evidence="8">Might form dimers or tetramers of disulfide-linked A and B chains.</text>
</comment>
<evidence type="ECO:0000256" key="2">
    <source>
        <dbReference type="ARBA" id="ARBA00022656"/>
    </source>
</evidence>
<keyword evidence="6" id="KW-0325">Glycoprotein</keyword>
<dbReference type="InterPro" id="IPR017989">
    <property type="entry name" value="Ribosome_inactivat_1/2"/>
</dbReference>
<dbReference type="SMART" id="SM00458">
    <property type="entry name" value="RICIN"/>
    <property type="match status" value="2"/>
</dbReference>
<dbReference type="PANTHER" id="PTHR33453">
    <property type="match status" value="1"/>
</dbReference>
<name>A0AAX6G6P9_IRIPA</name>
<dbReference type="GO" id="GO:0030598">
    <property type="term" value="F:rRNA N-glycosylase activity"/>
    <property type="evidence" value="ECO:0007669"/>
    <property type="project" value="UniProtKB-EC"/>
</dbReference>
<dbReference type="GO" id="GO:0090729">
    <property type="term" value="F:toxin activity"/>
    <property type="evidence" value="ECO:0007669"/>
    <property type="project" value="UniProtKB-KW"/>
</dbReference>
<reference evidence="11" key="1">
    <citation type="journal article" date="2023" name="GigaByte">
        <title>Genome assembly of the bearded iris, Iris pallida Lam.</title>
        <authorList>
            <person name="Bruccoleri R.E."/>
            <person name="Oakeley E.J."/>
            <person name="Faust A.M.E."/>
            <person name="Altorfer M."/>
            <person name="Dessus-Babus S."/>
            <person name="Burckhardt D."/>
            <person name="Oertli M."/>
            <person name="Naumann U."/>
            <person name="Petersen F."/>
            <person name="Wong J."/>
        </authorList>
    </citation>
    <scope>NUCLEOTIDE SEQUENCE</scope>
    <source>
        <strain evidence="11">GSM-AAB239-AS_SAM_17_03QT</strain>
    </source>
</reference>
<keyword evidence="3 8" id="KW-0378">Hydrolase</keyword>
<dbReference type="InterPro" id="IPR036041">
    <property type="entry name" value="Ribosome-inact_prot_sf"/>
</dbReference>
<keyword evidence="12" id="KW-1185">Reference proteome</keyword>
<keyword evidence="7 8" id="KW-0652">Protein synthesis inhibitor</keyword>
<evidence type="ECO:0000259" key="10">
    <source>
        <dbReference type="SMART" id="SM00458"/>
    </source>
</evidence>
<organism evidence="11 12">
    <name type="scientific">Iris pallida</name>
    <name type="common">Sweet iris</name>
    <dbReference type="NCBI Taxonomy" id="29817"/>
    <lineage>
        <taxon>Eukaryota</taxon>
        <taxon>Viridiplantae</taxon>
        <taxon>Streptophyta</taxon>
        <taxon>Embryophyta</taxon>
        <taxon>Tracheophyta</taxon>
        <taxon>Spermatophyta</taxon>
        <taxon>Magnoliopsida</taxon>
        <taxon>Liliopsida</taxon>
        <taxon>Asparagales</taxon>
        <taxon>Iridaceae</taxon>
        <taxon>Iridoideae</taxon>
        <taxon>Irideae</taxon>
        <taxon>Iris</taxon>
    </lineage>
</organism>
<keyword evidence="9" id="KW-1133">Transmembrane helix</keyword>
<protein>
    <recommendedName>
        <fullName evidence="8">Ribosome-inactivating protein</fullName>
    </recommendedName>
    <component>
        <recommendedName>
            <fullName evidence="8">Ribosome-inactivating protein chain A</fullName>
        </recommendedName>
        <alternativeName>
            <fullName evidence="8">rRNA N-glycosidase</fullName>
            <ecNumber evidence="8">3.2.2.22</ecNumber>
        </alternativeName>
    </component>
    <component>
        <recommendedName>
            <fullName evidence="8">Ribosome-inactivating protein chain B</fullName>
        </recommendedName>
    </component>
</protein>
<dbReference type="InterPro" id="IPR001574">
    <property type="entry name" value="Ribosome_inactivat_prot"/>
</dbReference>
<reference evidence="11" key="2">
    <citation type="submission" date="2023-04" db="EMBL/GenBank/DDBJ databases">
        <authorList>
            <person name="Bruccoleri R.E."/>
            <person name="Oakeley E.J."/>
            <person name="Faust A.-M."/>
            <person name="Dessus-Babus S."/>
            <person name="Altorfer M."/>
            <person name="Burckhardt D."/>
            <person name="Oertli M."/>
            <person name="Naumann U."/>
            <person name="Petersen F."/>
            <person name="Wong J."/>
        </authorList>
    </citation>
    <scope>NUCLEOTIDE SEQUENCE</scope>
    <source>
        <strain evidence="11">GSM-AAB239-AS_SAM_17_03QT</strain>
        <tissue evidence="11">Leaf</tissue>
    </source>
</reference>
<dbReference type="AlphaFoldDB" id="A0AAX6G6P9"/>
<feature type="domain" description="Ricin B lectin" evidence="10">
    <location>
        <begin position="485"/>
        <end position="609"/>
    </location>
</feature>
<evidence type="ECO:0000256" key="7">
    <source>
        <dbReference type="ARBA" id="ARBA00023193"/>
    </source>
</evidence>
<keyword evidence="2 8" id="KW-0800">Toxin</keyword>
<dbReference type="PROSITE" id="PS00275">
    <property type="entry name" value="SHIGA_RICIN"/>
    <property type="match status" value="1"/>
</dbReference>
<dbReference type="Gene3D" id="4.10.470.10">
    <property type="entry name" value="Ricin (A Subunit), domain 2"/>
    <property type="match status" value="1"/>
</dbReference>
<dbReference type="GO" id="GO:0006952">
    <property type="term" value="P:defense response"/>
    <property type="evidence" value="ECO:0007669"/>
    <property type="project" value="UniProtKB-KW"/>
</dbReference>
<keyword evidence="5" id="KW-1015">Disulfide bond</keyword>
<dbReference type="Gene3D" id="2.80.10.50">
    <property type="match status" value="2"/>
</dbReference>
<dbReference type="EMBL" id="JANAVB010022593">
    <property type="protein sequence ID" value="KAJ6824018.1"/>
    <property type="molecule type" value="Genomic_DNA"/>
</dbReference>
<dbReference type="CDD" id="cd23443">
    <property type="entry name" value="beta-trefoil_Ricin_RIPs_II_rpt1"/>
    <property type="match status" value="1"/>
</dbReference>
<dbReference type="Pfam" id="PF00161">
    <property type="entry name" value="RIP"/>
    <property type="match status" value="1"/>
</dbReference>
<evidence type="ECO:0000256" key="8">
    <source>
        <dbReference type="RuleBase" id="RU004915"/>
    </source>
</evidence>
<comment type="function">
    <text evidence="8">The A chain is responsible for inhibiting protein synthesis through the catalytic inactivation of 60S ribosomal subunits by removing adenine from position 4,324 of 28S rRNA. The B chain binds to cell receptors and probably facilitates the entry into the cell of the A chain; B chains are also responsible for cell agglutination (lectin activity).</text>
</comment>
<dbReference type="Proteomes" id="UP001140949">
    <property type="component" value="Unassembled WGS sequence"/>
</dbReference>
<gene>
    <name evidence="11" type="ORF">M6B38_129360</name>
</gene>
<dbReference type="PANTHER" id="PTHR33453:SF34">
    <property type="entry name" value="RIBOSOME-INACTIVATING PROTEIN"/>
    <property type="match status" value="1"/>
</dbReference>
<dbReference type="GO" id="GO:0017148">
    <property type="term" value="P:negative regulation of translation"/>
    <property type="evidence" value="ECO:0007669"/>
    <property type="project" value="UniProtKB-KW"/>
</dbReference>
<proteinExistence type="inferred from homology"/>
<dbReference type="SUPFAM" id="SSF56371">
    <property type="entry name" value="Ribosome inactivating proteins (RIP)"/>
    <property type="match status" value="1"/>
</dbReference>
<dbReference type="InterPro" id="IPR016139">
    <property type="entry name" value="Ribosome_inactivat_prot_sub2"/>
</dbReference>
<dbReference type="InterPro" id="IPR016138">
    <property type="entry name" value="Ribosome_inactivat_prot_sub1"/>
</dbReference>
<comment type="similarity">
    <text evidence="8">Belongs to the ribosome-inactivating protein family.</text>
</comment>
<evidence type="ECO:0000256" key="4">
    <source>
        <dbReference type="ARBA" id="ARBA00022821"/>
    </source>
</evidence>
<dbReference type="InterPro" id="IPR017988">
    <property type="entry name" value="Ribosome_inactivat_prot_CS"/>
</dbReference>
<dbReference type="EC" id="3.2.2.22" evidence="8"/>
<keyword evidence="4 8" id="KW-0611">Plant defense</keyword>
<feature type="transmembrane region" description="Helical" evidence="9">
    <location>
        <begin position="28"/>
        <end position="48"/>
    </location>
</feature>
<evidence type="ECO:0000256" key="6">
    <source>
        <dbReference type="ARBA" id="ARBA00023180"/>
    </source>
</evidence>
<evidence type="ECO:0000256" key="9">
    <source>
        <dbReference type="SAM" id="Phobius"/>
    </source>
</evidence>
<dbReference type="InterPro" id="IPR035992">
    <property type="entry name" value="Ricin_B-like_lectins"/>
</dbReference>
<evidence type="ECO:0000256" key="1">
    <source>
        <dbReference type="ARBA" id="ARBA00000237"/>
    </source>
</evidence>